<protein>
    <submittedName>
        <fullName evidence="1">Uncharacterized protein</fullName>
    </submittedName>
</protein>
<dbReference type="EMBL" id="WTXG01000042">
    <property type="protein sequence ID" value="KAI0296959.1"/>
    <property type="molecule type" value="Genomic_DNA"/>
</dbReference>
<accession>A0AAD4M0E6</accession>
<proteinExistence type="predicted"/>
<evidence type="ECO:0000313" key="1">
    <source>
        <dbReference type="EMBL" id="KAI0296959.1"/>
    </source>
</evidence>
<keyword evidence="2" id="KW-1185">Reference proteome</keyword>
<sequence length="76" mass="8429">MILITITLWSAIQARLHLLESLRSLRERFSVFESQLRGTLLTLAFHCVPLSHPKSTCKLAGHDTGRAATPFGVNAQ</sequence>
<name>A0AAD4M0E6_9AGAM</name>
<reference evidence="1" key="1">
    <citation type="journal article" date="2022" name="New Phytol.">
        <title>Evolutionary transition to the ectomycorrhizal habit in the genomes of a hyperdiverse lineage of mushroom-forming fungi.</title>
        <authorList>
            <person name="Looney B."/>
            <person name="Miyauchi S."/>
            <person name="Morin E."/>
            <person name="Drula E."/>
            <person name="Courty P.E."/>
            <person name="Kohler A."/>
            <person name="Kuo A."/>
            <person name="LaButti K."/>
            <person name="Pangilinan J."/>
            <person name="Lipzen A."/>
            <person name="Riley R."/>
            <person name="Andreopoulos W."/>
            <person name="He G."/>
            <person name="Johnson J."/>
            <person name="Nolan M."/>
            <person name="Tritt A."/>
            <person name="Barry K.W."/>
            <person name="Grigoriev I.V."/>
            <person name="Nagy L.G."/>
            <person name="Hibbett D."/>
            <person name="Henrissat B."/>
            <person name="Matheny P.B."/>
            <person name="Labbe J."/>
            <person name="Martin F.M."/>
        </authorList>
    </citation>
    <scope>NUCLEOTIDE SEQUENCE</scope>
    <source>
        <strain evidence="1">BPL690</strain>
    </source>
</reference>
<evidence type="ECO:0000313" key="2">
    <source>
        <dbReference type="Proteomes" id="UP001203297"/>
    </source>
</evidence>
<comment type="caution">
    <text evidence="1">The sequence shown here is derived from an EMBL/GenBank/DDBJ whole genome shotgun (WGS) entry which is preliminary data.</text>
</comment>
<gene>
    <name evidence="1" type="ORF">B0F90DRAFT_1742926</name>
</gene>
<organism evidence="1 2">
    <name type="scientific">Multifurca ochricompacta</name>
    <dbReference type="NCBI Taxonomy" id="376703"/>
    <lineage>
        <taxon>Eukaryota</taxon>
        <taxon>Fungi</taxon>
        <taxon>Dikarya</taxon>
        <taxon>Basidiomycota</taxon>
        <taxon>Agaricomycotina</taxon>
        <taxon>Agaricomycetes</taxon>
        <taxon>Russulales</taxon>
        <taxon>Russulaceae</taxon>
        <taxon>Multifurca</taxon>
    </lineage>
</organism>
<dbReference type="Proteomes" id="UP001203297">
    <property type="component" value="Unassembled WGS sequence"/>
</dbReference>
<dbReference type="AlphaFoldDB" id="A0AAD4M0E6"/>